<feature type="region of interest" description="Disordered" evidence="1">
    <location>
        <begin position="1"/>
        <end position="70"/>
    </location>
</feature>
<dbReference type="OrthoDB" id="2322499at2759"/>
<keyword evidence="2" id="KW-0472">Membrane</keyword>
<name>A0A6A4IM06_9AGAR</name>
<keyword evidence="2" id="KW-0812">Transmembrane</keyword>
<evidence type="ECO:0000256" key="1">
    <source>
        <dbReference type="SAM" id="MobiDB-lite"/>
    </source>
</evidence>
<evidence type="ECO:0008006" key="5">
    <source>
        <dbReference type="Google" id="ProtNLM"/>
    </source>
</evidence>
<dbReference type="AlphaFoldDB" id="A0A6A4IM06"/>
<accession>A0A6A4IM06</accession>
<evidence type="ECO:0000256" key="2">
    <source>
        <dbReference type="SAM" id="Phobius"/>
    </source>
</evidence>
<keyword evidence="2" id="KW-1133">Transmembrane helix</keyword>
<proteinExistence type="predicted"/>
<organism evidence="3 4">
    <name type="scientific">Gymnopus androsaceus JB14</name>
    <dbReference type="NCBI Taxonomy" id="1447944"/>
    <lineage>
        <taxon>Eukaryota</taxon>
        <taxon>Fungi</taxon>
        <taxon>Dikarya</taxon>
        <taxon>Basidiomycota</taxon>
        <taxon>Agaricomycotina</taxon>
        <taxon>Agaricomycetes</taxon>
        <taxon>Agaricomycetidae</taxon>
        <taxon>Agaricales</taxon>
        <taxon>Marasmiineae</taxon>
        <taxon>Omphalotaceae</taxon>
        <taxon>Gymnopus</taxon>
    </lineage>
</organism>
<evidence type="ECO:0000313" key="4">
    <source>
        <dbReference type="Proteomes" id="UP000799118"/>
    </source>
</evidence>
<dbReference type="Proteomes" id="UP000799118">
    <property type="component" value="Unassembled WGS sequence"/>
</dbReference>
<keyword evidence="4" id="KW-1185">Reference proteome</keyword>
<protein>
    <recommendedName>
        <fullName evidence="5">F-box domain-containing protein</fullName>
    </recommendedName>
</protein>
<feature type="compositionally biased region" description="Polar residues" evidence="1">
    <location>
        <begin position="47"/>
        <end position="59"/>
    </location>
</feature>
<feature type="transmembrane region" description="Helical" evidence="2">
    <location>
        <begin position="95"/>
        <end position="116"/>
    </location>
</feature>
<sequence length="569" mass="65437">MPRHSLRIKEKQTALDNSRGPDATVYEDSLKDEERSRKRVRNRSRSAGTKTTSNDLSVESDTKKKKQQRIPEHFRKVRGKLGMLARLAKDVPLDVMFEVGIADIGLIAFSVIFYYLGPGDLLRLARTSNDLRGILMSKSSGIIWRAARGNVEDLPPLPLDLNEPQFPNIDNKEFQSTLPSAFQGHEILPQELIPGSSKRQNLRKVVNYKITARLVAEFEALQTPEDRTAWIARKTQERQSTSFEWHQSRLRKRADELDDIRKERRQAILDRLEEIGWRKEAEKILDRGDPWHDEFSTHKFVKQSKKLTQYGWNCIRTELVELFAILALRKEYNDIRSASDLREPFPAVGDILTYKVFEDLVWDTPQEIILTCTFFRKKLLEHLPGILDKWRPAKVQELVRIMQKSIPTATAADLHLATSVFQCTECPSHYRMHYPQMFYHPCFSQNPPANSLSAERMKIYLYNTGPWTSRHIVLSESGSQIAKTILESCSLDPTTATVKDLQSVNPLIECTSCYINSDENSYEAGRAFMRWPSALVHSSDHILAINSFGEETEQIIALRTRTQALVTHE</sequence>
<evidence type="ECO:0000313" key="3">
    <source>
        <dbReference type="EMBL" id="KAE9411526.1"/>
    </source>
</evidence>
<dbReference type="EMBL" id="ML769383">
    <property type="protein sequence ID" value="KAE9411526.1"/>
    <property type="molecule type" value="Genomic_DNA"/>
</dbReference>
<gene>
    <name evidence="3" type="ORF">BT96DRAFT_983257</name>
</gene>
<reference evidence="3" key="1">
    <citation type="journal article" date="2019" name="Environ. Microbiol.">
        <title>Fungal ecological strategies reflected in gene transcription - a case study of two litter decomposers.</title>
        <authorList>
            <person name="Barbi F."/>
            <person name="Kohler A."/>
            <person name="Barry K."/>
            <person name="Baskaran P."/>
            <person name="Daum C."/>
            <person name="Fauchery L."/>
            <person name="Ihrmark K."/>
            <person name="Kuo A."/>
            <person name="LaButti K."/>
            <person name="Lipzen A."/>
            <person name="Morin E."/>
            <person name="Grigoriev I.V."/>
            <person name="Henrissat B."/>
            <person name="Lindahl B."/>
            <person name="Martin F."/>
        </authorList>
    </citation>
    <scope>NUCLEOTIDE SEQUENCE</scope>
    <source>
        <strain evidence="3">JB14</strain>
    </source>
</reference>